<accession>A0ACC4B7N0</accession>
<organism evidence="1 2">
    <name type="scientific">Populus alba</name>
    <name type="common">White poplar</name>
    <dbReference type="NCBI Taxonomy" id="43335"/>
    <lineage>
        <taxon>Eukaryota</taxon>
        <taxon>Viridiplantae</taxon>
        <taxon>Streptophyta</taxon>
        <taxon>Embryophyta</taxon>
        <taxon>Tracheophyta</taxon>
        <taxon>Spermatophyta</taxon>
        <taxon>Magnoliopsida</taxon>
        <taxon>eudicotyledons</taxon>
        <taxon>Gunneridae</taxon>
        <taxon>Pentapetalae</taxon>
        <taxon>rosids</taxon>
        <taxon>fabids</taxon>
        <taxon>Malpighiales</taxon>
        <taxon>Salicaceae</taxon>
        <taxon>Saliceae</taxon>
        <taxon>Populus</taxon>
    </lineage>
</organism>
<keyword evidence="2" id="KW-1185">Reference proteome</keyword>
<evidence type="ECO:0000313" key="2">
    <source>
        <dbReference type="Proteomes" id="UP000309997"/>
    </source>
</evidence>
<dbReference type="Proteomes" id="UP000309997">
    <property type="component" value="Unassembled WGS sequence"/>
</dbReference>
<sequence length="211" mass="22828">MGKLKTKSKTIWSIQRDFKLQASCQVSPNISRAQFRSQSPVPSDSSSSSKTSPPRTRVVFADYVTSSNGVRSSNHNRNRVIRQNHPSASTHSPCATNDDFLDDSKARASVSTGTTGSCPPIPELNQGSQSTSRQRGTPTQPLGRKRTKCADPKPVSDSGKEEEALPVKRQYLTRSKASKIEAQPSSGKPGKSKDLVLLHSSSDDTAPSLMM</sequence>
<comment type="caution">
    <text evidence="1">The sequence shown here is derived from an EMBL/GenBank/DDBJ whole genome shotgun (WGS) entry which is preliminary data.</text>
</comment>
<reference evidence="1 2" key="1">
    <citation type="journal article" date="2024" name="Plant Biotechnol. J.">
        <title>Genome and CRISPR/Cas9 system of a widespread forest tree (Populus alba) in the world.</title>
        <authorList>
            <person name="Liu Y.J."/>
            <person name="Jiang P.F."/>
            <person name="Han X.M."/>
            <person name="Li X.Y."/>
            <person name="Wang H.M."/>
            <person name="Wang Y.J."/>
            <person name="Wang X.X."/>
            <person name="Zeng Q.Y."/>
        </authorList>
    </citation>
    <scope>NUCLEOTIDE SEQUENCE [LARGE SCALE GENOMIC DNA]</scope>
    <source>
        <strain evidence="2">cv. PAL-ZL1</strain>
    </source>
</reference>
<protein>
    <submittedName>
        <fullName evidence="1">Uncharacterized protein</fullName>
    </submittedName>
</protein>
<proteinExistence type="predicted"/>
<gene>
    <name evidence="1" type="ORF">D5086_024655</name>
</gene>
<name>A0ACC4B7N0_POPAL</name>
<evidence type="ECO:0000313" key="1">
    <source>
        <dbReference type="EMBL" id="KAL3574042.1"/>
    </source>
</evidence>
<dbReference type="EMBL" id="RCHU02000013">
    <property type="protein sequence ID" value="KAL3574042.1"/>
    <property type="molecule type" value="Genomic_DNA"/>
</dbReference>